<dbReference type="Gene3D" id="3.20.20.70">
    <property type="entry name" value="Aldolase class I"/>
    <property type="match status" value="2"/>
</dbReference>
<comment type="cofactor">
    <cofactor evidence="1">
        <name>[4Fe-4S] cluster</name>
        <dbReference type="ChEBI" id="CHEBI:49883"/>
    </cofactor>
</comment>
<reference evidence="8 9" key="1">
    <citation type="submission" date="2020-08" db="EMBL/GenBank/DDBJ databases">
        <title>Genome sequence of Thermomonas carbonis KCTC 42013T.</title>
        <authorList>
            <person name="Hyun D.-W."/>
            <person name="Bae J.-W."/>
        </authorList>
    </citation>
    <scope>NUCLEOTIDE SEQUENCE [LARGE SCALE GENOMIC DNA]</scope>
    <source>
        <strain evidence="8 9">KCTC 42013</strain>
    </source>
</reference>
<evidence type="ECO:0000313" key="8">
    <source>
        <dbReference type="EMBL" id="QNN69133.1"/>
    </source>
</evidence>
<feature type="domain" description="4Fe4S-binding SPASM" evidence="7">
    <location>
        <begin position="19"/>
        <end position="85"/>
    </location>
</feature>
<dbReference type="SFLD" id="SFLDS00029">
    <property type="entry name" value="Radical_SAM"/>
    <property type="match status" value="1"/>
</dbReference>
<evidence type="ECO:0000256" key="2">
    <source>
        <dbReference type="ARBA" id="ARBA00022691"/>
    </source>
</evidence>
<dbReference type="SUPFAM" id="SSF102114">
    <property type="entry name" value="Radical SAM enzymes"/>
    <property type="match status" value="2"/>
</dbReference>
<organism evidence="8 9">
    <name type="scientific">Thermomonas carbonis</name>
    <dbReference type="NCBI Taxonomy" id="1463158"/>
    <lineage>
        <taxon>Bacteria</taxon>
        <taxon>Pseudomonadati</taxon>
        <taxon>Pseudomonadota</taxon>
        <taxon>Gammaproteobacteria</taxon>
        <taxon>Lysobacterales</taxon>
        <taxon>Lysobacteraceae</taxon>
        <taxon>Thermomonas</taxon>
    </lineage>
</organism>
<dbReference type="AlphaFoldDB" id="A0A7G9SMQ8"/>
<dbReference type="CDD" id="cd01335">
    <property type="entry name" value="Radical_SAM"/>
    <property type="match status" value="1"/>
</dbReference>
<gene>
    <name evidence="8" type="ORF">H9L16_10525</name>
</gene>
<dbReference type="CDD" id="cd21109">
    <property type="entry name" value="SPASM"/>
    <property type="match status" value="1"/>
</dbReference>
<evidence type="ECO:0000256" key="3">
    <source>
        <dbReference type="ARBA" id="ARBA00022723"/>
    </source>
</evidence>
<dbReference type="GO" id="GO:0046872">
    <property type="term" value="F:metal ion binding"/>
    <property type="evidence" value="ECO:0007669"/>
    <property type="project" value="UniProtKB-KW"/>
</dbReference>
<dbReference type="GO" id="GO:0003824">
    <property type="term" value="F:catalytic activity"/>
    <property type="evidence" value="ECO:0007669"/>
    <property type="project" value="InterPro"/>
</dbReference>
<dbReference type="InterPro" id="IPR013785">
    <property type="entry name" value="Aldolase_TIM"/>
</dbReference>
<dbReference type="GO" id="GO:0051536">
    <property type="term" value="F:iron-sulfur cluster binding"/>
    <property type="evidence" value="ECO:0007669"/>
    <property type="project" value="UniProtKB-KW"/>
</dbReference>
<dbReference type="RefSeq" id="WP_187551656.1">
    <property type="nucleotide sequence ID" value="NZ_BMZL01000002.1"/>
</dbReference>
<dbReference type="PANTHER" id="PTHR11228:SF27">
    <property type="entry name" value="GLYCYL-RADICAL ENZYME ACTIVATING ENZYME MJ1227-RELATED"/>
    <property type="match status" value="1"/>
</dbReference>
<sequence length="424" mass="47642">MPEIMRTDDAPLESTDAFCIMPFVHLHVTHDGAVTPCCAAPTSPELSFGNIKQQSISTIWNGDQMQEFRARMRAGQRDVRCTGCYDKEAAGWVSLRRITNEKYAEESRQVRAEQVVSVPAPAPVYVDVRFSNHCNFRCRICGPASSSAWHNDAVALGWVARGTPARITCSDDVEQLWRQLRALAPELKEVYFAGGEPMLMEEHYQFLELLLEVGNTALRLQYNSNFSQLGFKHWDAVALWRQFPDVTISASLDGMGARGEYQRSNQRWIDVIANRARLRAEAPHVKFLITPALSVFNVLHLPDFDREAIESGLIERFDLIPSLLVRPAEYNIQILPPALKALARARIDTHLAWLQRGANGDHGAQAKFVLQQWQNVSAYIDASSATQLIPAFLQRTAALDYLRGEQFASVFPELALLTMANSEQ</sequence>
<proteinExistence type="predicted"/>
<dbReference type="Pfam" id="PF04055">
    <property type="entry name" value="Radical_SAM"/>
    <property type="match status" value="1"/>
</dbReference>
<evidence type="ECO:0000256" key="1">
    <source>
        <dbReference type="ARBA" id="ARBA00001966"/>
    </source>
</evidence>
<dbReference type="InterPro" id="IPR050377">
    <property type="entry name" value="Radical_SAM_PqqE_MftC-like"/>
</dbReference>
<accession>A0A7G9SMQ8</accession>
<keyword evidence="5" id="KW-0411">Iron-sulfur</keyword>
<feature type="domain" description="Radical SAM core" evidence="6">
    <location>
        <begin position="129"/>
        <end position="258"/>
    </location>
</feature>
<name>A0A7G9SMQ8_9GAMM</name>
<evidence type="ECO:0000259" key="7">
    <source>
        <dbReference type="Pfam" id="PF13186"/>
    </source>
</evidence>
<dbReference type="Pfam" id="PF13186">
    <property type="entry name" value="SPASM"/>
    <property type="match status" value="1"/>
</dbReference>
<dbReference type="InterPro" id="IPR007197">
    <property type="entry name" value="rSAM"/>
</dbReference>
<keyword evidence="4" id="KW-0408">Iron</keyword>
<evidence type="ECO:0000313" key="9">
    <source>
        <dbReference type="Proteomes" id="UP000515804"/>
    </source>
</evidence>
<dbReference type="PANTHER" id="PTHR11228">
    <property type="entry name" value="RADICAL SAM DOMAIN PROTEIN"/>
    <property type="match status" value="1"/>
</dbReference>
<dbReference type="NCBIfam" id="NF033640">
    <property type="entry name" value="N_Twi_rSAM"/>
    <property type="match status" value="1"/>
</dbReference>
<keyword evidence="3" id="KW-0479">Metal-binding</keyword>
<dbReference type="EMBL" id="CP060719">
    <property type="protein sequence ID" value="QNN69133.1"/>
    <property type="molecule type" value="Genomic_DNA"/>
</dbReference>
<keyword evidence="9" id="KW-1185">Reference proteome</keyword>
<dbReference type="KEGG" id="tcn:H9L16_10525"/>
<dbReference type="InterPro" id="IPR058240">
    <property type="entry name" value="rSAM_sf"/>
</dbReference>
<evidence type="ECO:0000259" key="6">
    <source>
        <dbReference type="Pfam" id="PF04055"/>
    </source>
</evidence>
<dbReference type="InterPro" id="IPR023885">
    <property type="entry name" value="4Fe4S-binding_SPASM_dom"/>
</dbReference>
<evidence type="ECO:0000256" key="5">
    <source>
        <dbReference type="ARBA" id="ARBA00023014"/>
    </source>
</evidence>
<dbReference type="Proteomes" id="UP000515804">
    <property type="component" value="Chromosome"/>
</dbReference>
<protein>
    <submittedName>
        <fullName evidence="8">Twitch domain-containing radical SAM protein</fullName>
    </submittedName>
</protein>
<evidence type="ECO:0000256" key="4">
    <source>
        <dbReference type="ARBA" id="ARBA00023004"/>
    </source>
</evidence>
<keyword evidence="2" id="KW-0949">S-adenosyl-L-methionine</keyword>